<dbReference type="EMBL" id="PIQN01000022">
    <property type="protein sequence ID" value="PKA40473.1"/>
    <property type="molecule type" value="Genomic_DNA"/>
</dbReference>
<sequence length="79" mass="8985">MSTMIERVARAICLAELPTDNKWELCVPAARAAIEAMREPTDEMTSAMIWQVNDWQNERGTDQDVWYAPIDAALKEDSN</sequence>
<reference evidence="1 2" key="1">
    <citation type="submission" date="2017-11" db="EMBL/GenBank/DDBJ databases">
        <authorList>
            <person name="Han C.G."/>
        </authorList>
    </citation>
    <scope>NUCLEOTIDE SEQUENCE [LARGE SCALE GENOMIC DNA]</scope>
    <source>
        <strain evidence="1 2">HCNT1</strain>
    </source>
</reference>
<evidence type="ECO:0000313" key="2">
    <source>
        <dbReference type="Proteomes" id="UP000232164"/>
    </source>
</evidence>
<organism evidence="1 2">
    <name type="scientific">Rhizobium sullae</name>
    <name type="common">Rhizobium hedysari</name>
    <dbReference type="NCBI Taxonomy" id="50338"/>
    <lineage>
        <taxon>Bacteria</taxon>
        <taxon>Pseudomonadati</taxon>
        <taxon>Pseudomonadota</taxon>
        <taxon>Alphaproteobacteria</taxon>
        <taxon>Hyphomicrobiales</taxon>
        <taxon>Rhizobiaceae</taxon>
        <taxon>Rhizobium/Agrobacterium group</taxon>
        <taxon>Rhizobium</taxon>
    </lineage>
</organism>
<proteinExistence type="predicted"/>
<accession>A0A2N0D2W9</accession>
<name>A0A2N0D2W9_RHISU</name>
<reference evidence="1 2" key="2">
    <citation type="submission" date="2017-12" db="EMBL/GenBank/DDBJ databases">
        <title>Genome sequence of Rhizobium sullae HCNT1 isolated from Sulla coronaria nodules and featuring peculiar denitrification phenotypes.</title>
        <authorList>
            <person name="De Diego-Diaz B."/>
            <person name="Treu L."/>
            <person name="Campanaro S."/>
            <person name="Da Silva Duarte V."/>
            <person name="Basaglia M."/>
            <person name="Favaro L."/>
            <person name="Casella S."/>
            <person name="Squartini A."/>
        </authorList>
    </citation>
    <scope>NUCLEOTIDE SEQUENCE [LARGE SCALE GENOMIC DNA]</scope>
    <source>
        <strain evidence="1 2">HCNT1</strain>
    </source>
</reference>
<dbReference type="Proteomes" id="UP000232164">
    <property type="component" value="Unassembled WGS sequence"/>
</dbReference>
<comment type="caution">
    <text evidence="1">The sequence shown here is derived from an EMBL/GenBank/DDBJ whole genome shotgun (WGS) entry which is preliminary data.</text>
</comment>
<dbReference type="RefSeq" id="WP_100772717.1">
    <property type="nucleotide sequence ID" value="NZ_PIQN01000022.1"/>
</dbReference>
<evidence type="ECO:0000313" key="1">
    <source>
        <dbReference type="EMBL" id="PKA40473.1"/>
    </source>
</evidence>
<dbReference type="AlphaFoldDB" id="A0A2N0D2W9"/>
<gene>
    <name evidence="1" type="ORF">CWR43_28280</name>
</gene>
<protein>
    <submittedName>
        <fullName evidence="1">Uncharacterized protein</fullName>
    </submittedName>
</protein>